<name>A0A328P9S0_9EURY</name>
<proteinExistence type="predicted"/>
<keyword evidence="3" id="KW-1185">Reference proteome</keyword>
<reference evidence="2 3" key="1">
    <citation type="submission" date="2018-06" db="EMBL/GenBank/DDBJ databases">
        <title>Draft genome sequence of hyperthermophilic methanogen Methanothermobacter tenebrarum sp. MCM-B 1447.</title>
        <authorList>
            <person name="Pore S.D."/>
            <person name="Dagar S."/>
            <person name="Dhakephalkar P.K."/>
        </authorList>
    </citation>
    <scope>NUCLEOTIDE SEQUENCE [LARGE SCALE GENOMIC DNA]</scope>
    <source>
        <strain evidence="2 3">MCM B 1447</strain>
    </source>
</reference>
<feature type="domain" description="DUF22" evidence="1">
    <location>
        <begin position="33"/>
        <end position="109"/>
    </location>
</feature>
<evidence type="ECO:0000313" key="2">
    <source>
        <dbReference type="EMBL" id="RAO79337.1"/>
    </source>
</evidence>
<evidence type="ECO:0000313" key="3">
    <source>
        <dbReference type="Proteomes" id="UP000249782"/>
    </source>
</evidence>
<dbReference type="EMBL" id="QLOE01000003">
    <property type="protein sequence ID" value="RAO79337.1"/>
    <property type="molecule type" value="Genomic_DNA"/>
</dbReference>
<gene>
    <name evidence="2" type="ORF">DPC56_03235</name>
</gene>
<evidence type="ECO:0000259" key="1">
    <source>
        <dbReference type="Pfam" id="PF01629"/>
    </source>
</evidence>
<dbReference type="Pfam" id="PF01629">
    <property type="entry name" value="DUF22"/>
    <property type="match status" value="1"/>
</dbReference>
<accession>A0A328P9S0</accession>
<sequence length="129" mass="14269">MVRILTRLGEVRRATEQYAKELVDFRLIDADIYGHLRAILAAENVKVKAGEVKPIKIKRIRIPSNHIVYLCAYATHGLGHVIAAGEEVPLPISMERSADHATFVAALSGEIKKNDLLGVLILLPIELTH</sequence>
<protein>
    <recommendedName>
        <fullName evidence="1">DUF22 domain-containing protein</fullName>
    </recommendedName>
</protein>
<dbReference type="Proteomes" id="UP000249782">
    <property type="component" value="Unassembled WGS sequence"/>
</dbReference>
<organism evidence="2 3">
    <name type="scientific">Methanothermobacter tenebrarum</name>
    <dbReference type="NCBI Taxonomy" id="680118"/>
    <lineage>
        <taxon>Archaea</taxon>
        <taxon>Methanobacteriati</taxon>
        <taxon>Methanobacteriota</taxon>
        <taxon>Methanomada group</taxon>
        <taxon>Methanobacteria</taxon>
        <taxon>Methanobacteriales</taxon>
        <taxon>Methanobacteriaceae</taxon>
        <taxon>Methanothermobacter</taxon>
    </lineage>
</organism>
<dbReference type="AlphaFoldDB" id="A0A328P9S0"/>
<dbReference type="OrthoDB" id="69140at2157"/>
<comment type="caution">
    <text evidence="2">The sequence shown here is derived from an EMBL/GenBank/DDBJ whole genome shotgun (WGS) entry which is preliminary data.</text>
</comment>
<dbReference type="InterPro" id="IPR002572">
    <property type="entry name" value="DUF22"/>
</dbReference>
<dbReference type="RefSeq" id="WP_112093625.1">
    <property type="nucleotide sequence ID" value="NZ_QLOE01000003.1"/>
</dbReference>